<proteinExistence type="inferred from homology"/>
<evidence type="ECO:0000256" key="1">
    <source>
        <dbReference type="ARBA" id="ARBA00010139"/>
    </source>
</evidence>
<protein>
    <submittedName>
        <fullName evidence="2">Uncharacterized protein</fullName>
    </submittedName>
</protein>
<dbReference type="Pfam" id="PF13450">
    <property type="entry name" value="NAD_binding_8"/>
    <property type="match status" value="1"/>
</dbReference>
<sequence>MSKSAILVQQWHISQFLIQYLAAARHRYAYNMHKKQLPLGISRRSLATHAIPKLKPAAAQDQVQSKSPYNEAFTYIKNEQPLGTMRRVKVISIGAGVSGINMARALKRSGINIEHIVYDKNPDVGGTWLENCYPGCASDDPSHNYQFSHTPNPGWSSLFAPAGEIQDYLLGILRGSPEALEARRIISLYMASALNHDKQLLQSLIPKFPVGCRRVTPGIGYLNALTQSNVDVITTGIKELQYDGIKLINGDLKKVDAIICATGFNFSFIPRFPIIGEYGNLQDLWKDSPSKAYMSCMVTGMPNYITFLRPNDPLAHGAIPIITEQLSAFALKFIQKCQRESIASFRPLPAAAEEYAEHIAQFMPRTV</sequence>
<dbReference type="PANTHER" id="PTHR42877">
    <property type="entry name" value="L-ORNITHINE N(5)-MONOOXYGENASE-RELATED"/>
    <property type="match status" value="1"/>
</dbReference>
<dbReference type="InterPro" id="IPR036188">
    <property type="entry name" value="FAD/NAD-bd_sf"/>
</dbReference>
<name>A0A5N6K3U2_MONLA</name>
<evidence type="ECO:0000313" key="3">
    <source>
        <dbReference type="Proteomes" id="UP000326757"/>
    </source>
</evidence>
<gene>
    <name evidence="2" type="ORF">EYC80_002398</name>
</gene>
<evidence type="ECO:0000313" key="2">
    <source>
        <dbReference type="EMBL" id="KAB8296997.1"/>
    </source>
</evidence>
<dbReference type="PANTHER" id="PTHR42877:SF12">
    <property type="entry name" value="MONOOXYGENASE"/>
    <property type="match status" value="1"/>
</dbReference>
<dbReference type="EMBL" id="VIGI01000008">
    <property type="protein sequence ID" value="KAB8296997.1"/>
    <property type="molecule type" value="Genomic_DNA"/>
</dbReference>
<dbReference type="AlphaFoldDB" id="A0A5N6K3U2"/>
<dbReference type="OrthoDB" id="74360at2759"/>
<comment type="caution">
    <text evidence="2">The sequence shown here is derived from an EMBL/GenBank/DDBJ whole genome shotgun (WGS) entry which is preliminary data.</text>
</comment>
<dbReference type="SUPFAM" id="SSF51905">
    <property type="entry name" value="FAD/NAD(P)-binding domain"/>
    <property type="match status" value="1"/>
</dbReference>
<accession>A0A5N6K3U2</accession>
<dbReference type="InterPro" id="IPR051209">
    <property type="entry name" value="FAD-bind_Monooxygenase_sf"/>
</dbReference>
<keyword evidence="3" id="KW-1185">Reference proteome</keyword>
<dbReference type="Proteomes" id="UP000326757">
    <property type="component" value="Unassembled WGS sequence"/>
</dbReference>
<reference evidence="2 3" key="1">
    <citation type="submission" date="2019-06" db="EMBL/GenBank/DDBJ databases">
        <title>Genome Sequence of the Brown Rot Fungal Pathogen Monilinia laxa.</title>
        <authorList>
            <person name="De Miccolis Angelini R.M."/>
            <person name="Landi L."/>
            <person name="Abate D."/>
            <person name="Pollastro S."/>
            <person name="Romanazzi G."/>
            <person name="Faretra F."/>
        </authorList>
    </citation>
    <scope>NUCLEOTIDE SEQUENCE [LARGE SCALE GENOMIC DNA]</scope>
    <source>
        <strain evidence="2 3">Mlax316</strain>
    </source>
</reference>
<comment type="similarity">
    <text evidence="1">Belongs to the FAD-binding monooxygenase family.</text>
</comment>
<dbReference type="Gene3D" id="3.50.50.60">
    <property type="entry name" value="FAD/NAD(P)-binding domain"/>
    <property type="match status" value="2"/>
</dbReference>
<organism evidence="2 3">
    <name type="scientific">Monilinia laxa</name>
    <name type="common">Brown rot fungus</name>
    <name type="synonym">Sclerotinia laxa</name>
    <dbReference type="NCBI Taxonomy" id="61186"/>
    <lineage>
        <taxon>Eukaryota</taxon>
        <taxon>Fungi</taxon>
        <taxon>Dikarya</taxon>
        <taxon>Ascomycota</taxon>
        <taxon>Pezizomycotina</taxon>
        <taxon>Leotiomycetes</taxon>
        <taxon>Helotiales</taxon>
        <taxon>Sclerotiniaceae</taxon>
        <taxon>Monilinia</taxon>
    </lineage>
</organism>